<feature type="modified residue" description="4-aspartylphosphate" evidence="9">
    <location>
        <position position="811"/>
    </location>
</feature>
<dbReference type="CDD" id="cd00082">
    <property type="entry name" value="HisKA"/>
    <property type="match status" value="1"/>
</dbReference>
<dbReference type="EMBL" id="NQWI01000108">
    <property type="protein sequence ID" value="PDW01790.1"/>
    <property type="molecule type" value="Genomic_DNA"/>
</dbReference>
<dbReference type="SMART" id="SM00388">
    <property type="entry name" value="HisKA"/>
    <property type="match status" value="1"/>
</dbReference>
<keyword evidence="7" id="KW-0067">ATP-binding</keyword>
<evidence type="ECO:0000256" key="8">
    <source>
        <dbReference type="ARBA" id="ARBA00023012"/>
    </source>
</evidence>
<evidence type="ECO:0000313" key="13">
    <source>
        <dbReference type="Proteomes" id="UP000220527"/>
    </source>
</evidence>
<evidence type="ECO:0000256" key="4">
    <source>
        <dbReference type="ARBA" id="ARBA00022679"/>
    </source>
</evidence>
<accession>A0A2A6RG02</accession>
<dbReference type="InterPro" id="IPR004358">
    <property type="entry name" value="Sig_transdc_His_kin-like_C"/>
</dbReference>
<evidence type="ECO:0000256" key="1">
    <source>
        <dbReference type="ARBA" id="ARBA00000085"/>
    </source>
</evidence>
<dbReference type="SMART" id="SM00448">
    <property type="entry name" value="REC"/>
    <property type="match status" value="1"/>
</dbReference>
<comment type="caution">
    <text evidence="12">The sequence shown here is derived from an EMBL/GenBank/DDBJ whole genome shotgun (WGS) entry which is preliminary data.</text>
</comment>
<evidence type="ECO:0000313" key="12">
    <source>
        <dbReference type="EMBL" id="PDW01790.1"/>
    </source>
</evidence>
<dbReference type="InterPro" id="IPR005467">
    <property type="entry name" value="His_kinase_dom"/>
</dbReference>
<dbReference type="InterPro" id="IPR029016">
    <property type="entry name" value="GAF-like_dom_sf"/>
</dbReference>
<keyword evidence="4" id="KW-0808">Transferase</keyword>
<dbReference type="Proteomes" id="UP000220527">
    <property type="component" value="Unassembled WGS sequence"/>
</dbReference>
<dbReference type="InterPro" id="IPR036097">
    <property type="entry name" value="HisK_dim/P_sf"/>
</dbReference>
<keyword evidence="8" id="KW-0902">Two-component regulatory system</keyword>
<dbReference type="SMART" id="SM00387">
    <property type="entry name" value="HATPase_c"/>
    <property type="match status" value="1"/>
</dbReference>
<organism evidence="12 13">
    <name type="scientific">Candidatus Viridilinea mediisalina</name>
    <dbReference type="NCBI Taxonomy" id="2024553"/>
    <lineage>
        <taxon>Bacteria</taxon>
        <taxon>Bacillati</taxon>
        <taxon>Chloroflexota</taxon>
        <taxon>Chloroflexia</taxon>
        <taxon>Chloroflexales</taxon>
        <taxon>Chloroflexineae</taxon>
        <taxon>Oscillochloridaceae</taxon>
        <taxon>Candidatus Viridilinea</taxon>
    </lineage>
</organism>
<dbReference type="InterPro" id="IPR003018">
    <property type="entry name" value="GAF"/>
</dbReference>
<dbReference type="SMART" id="SM00065">
    <property type="entry name" value="GAF"/>
    <property type="match status" value="2"/>
</dbReference>
<dbReference type="Gene3D" id="3.30.450.40">
    <property type="match status" value="3"/>
</dbReference>
<dbReference type="PRINTS" id="PR00344">
    <property type="entry name" value="BCTRLSENSOR"/>
</dbReference>
<proteinExistence type="predicted"/>
<dbReference type="Pfam" id="PF00072">
    <property type="entry name" value="Response_reg"/>
    <property type="match status" value="1"/>
</dbReference>
<evidence type="ECO:0000256" key="9">
    <source>
        <dbReference type="PROSITE-ProRule" id="PRU00169"/>
    </source>
</evidence>
<comment type="catalytic activity">
    <reaction evidence="1">
        <text>ATP + protein L-histidine = ADP + protein N-phospho-L-histidine.</text>
        <dbReference type="EC" id="2.7.13.3"/>
    </reaction>
</comment>
<evidence type="ECO:0000259" key="11">
    <source>
        <dbReference type="PROSITE" id="PS50110"/>
    </source>
</evidence>
<dbReference type="SUPFAM" id="SSF55874">
    <property type="entry name" value="ATPase domain of HSP90 chaperone/DNA topoisomerase II/histidine kinase"/>
    <property type="match status" value="1"/>
</dbReference>
<evidence type="ECO:0000256" key="6">
    <source>
        <dbReference type="ARBA" id="ARBA00022777"/>
    </source>
</evidence>
<evidence type="ECO:0000256" key="7">
    <source>
        <dbReference type="ARBA" id="ARBA00022840"/>
    </source>
</evidence>
<dbReference type="InterPro" id="IPR036890">
    <property type="entry name" value="HATPase_C_sf"/>
</dbReference>
<protein>
    <recommendedName>
        <fullName evidence="2">histidine kinase</fullName>
        <ecNumber evidence="2">2.7.13.3</ecNumber>
    </recommendedName>
</protein>
<evidence type="ECO:0000259" key="10">
    <source>
        <dbReference type="PROSITE" id="PS50109"/>
    </source>
</evidence>
<dbReference type="CDD" id="cd00156">
    <property type="entry name" value="REC"/>
    <property type="match status" value="1"/>
</dbReference>
<dbReference type="InterPro" id="IPR011006">
    <property type="entry name" value="CheY-like_superfamily"/>
</dbReference>
<dbReference type="Pfam" id="PF01590">
    <property type="entry name" value="GAF"/>
    <property type="match status" value="1"/>
</dbReference>
<dbReference type="OrthoDB" id="9784397at2"/>
<keyword evidence="3 9" id="KW-0597">Phosphoprotein</keyword>
<keyword evidence="5" id="KW-0547">Nucleotide-binding</keyword>
<dbReference type="Pfam" id="PF13185">
    <property type="entry name" value="GAF_2"/>
    <property type="match status" value="1"/>
</dbReference>
<dbReference type="InterPro" id="IPR001789">
    <property type="entry name" value="Sig_transdc_resp-reg_receiver"/>
</dbReference>
<name>A0A2A6RG02_9CHLR</name>
<evidence type="ECO:0000256" key="5">
    <source>
        <dbReference type="ARBA" id="ARBA00022741"/>
    </source>
</evidence>
<reference evidence="13" key="1">
    <citation type="submission" date="2017-08" db="EMBL/GenBank/DDBJ databases">
        <authorList>
            <person name="Grouzdev D.S."/>
            <person name="Gaisin V.A."/>
            <person name="Rysina M.S."/>
            <person name="Gorlenko V.M."/>
        </authorList>
    </citation>
    <scope>NUCLEOTIDE SEQUENCE [LARGE SCALE GENOMIC DNA]</scope>
    <source>
        <strain evidence="13">Kir15-3F</strain>
    </source>
</reference>
<dbReference type="SUPFAM" id="SSF47384">
    <property type="entry name" value="Homodimeric domain of signal transducing histidine kinase"/>
    <property type="match status" value="1"/>
</dbReference>
<dbReference type="GO" id="GO:0000155">
    <property type="term" value="F:phosphorelay sensor kinase activity"/>
    <property type="evidence" value="ECO:0007669"/>
    <property type="project" value="InterPro"/>
</dbReference>
<dbReference type="PROSITE" id="PS50110">
    <property type="entry name" value="RESPONSE_REGULATORY"/>
    <property type="match status" value="1"/>
</dbReference>
<evidence type="ECO:0000256" key="3">
    <source>
        <dbReference type="ARBA" id="ARBA00022553"/>
    </source>
</evidence>
<dbReference type="EC" id="2.7.13.3" evidence="2"/>
<dbReference type="Pfam" id="PF02518">
    <property type="entry name" value="HATPase_c"/>
    <property type="match status" value="1"/>
</dbReference>
<dbReference type="InterPro" id="IPR003661">
    <property type="entry name" value="HisK_dim/P_dom"/>
</dbReference>
<keyword evidence="13" id="KW-1185">Reference proteome</keyword>
<dbReference type="AlphaFoldDB" id="A0A2A6RG02"/>
<dbReference type="SUPFAM" id="SSF52172">
    <property type="entry name" value="CheY-like"/>
    <property type="match status" value="1"/>
</dbReference>
<sequence length="877" mass="97392">MDQHEQQNNSIDVMLELSRLVSSSLDLDEIFARILTAVRQLSGADTVSIMLLDPQRQVLRIVASNGVAHEHVEHYQFRLGEGIAGWVALYGQPVHINQAYTDPRFVPLGTPQDATLLTLPLRVRERNVGVINLAQMRTQSLFNPATTQLVEIFASYAAIAIDTAMAATSLRSMAACERITSLVLRAARFKFPVAELVQHILNELSTSLEQAPCSVYNLTTTGYHVLATTDQSQPIRASWQPSQFDEEQSAQLDASEHEVQRRFTTPDGTLGWLVVHAQRPRRYWQHAELDLIDFTAKQIALLLTHDHLVEQQQQQQALHIAAENNHQHVLQETQTRTNQLQLLHKISLRLNQFHEVEAVLNEVAYLLHHTFGYYQVLIGLVEGEQLIVKTGYGVITPADTWFFQQHFSLYVGLAGFVARTGQTMLVNDVQHEPLYVALPELPETAAELIVAIKGTQQILGIIIIESTQTGSFRQHDLQLVEALAGQMAMVLECIARQAELQRSEELLTQSERLRTLGELASGVAHDFNNLLSGILGHTQLLLNETLPSHLHHDLQVIERAAIDGAATVRRLQNFAQTNYALPNGGVDLNEIVSESIAITRPRWRDNPQSHGITITIRREITNLPLIAGDGPALRDLTTNLILNAIDALPNGGELTLRTALVEAKSSPLCEPSILLEVRDNGIGMSPEVREHIFNPFFTTKGQEGTGMGMTMVFRVVQHHYGQIDVISAPQQGTSIRVYLPARLAPPRETVGAQIHPTMVSHSILVVDDDDAVRQVLMRQLGRMGHHIVGVQNGAEALRRLADESFSIICTDLGMPGMSGWDLIAHARTLVEGIKIVLVTGWGAQFSEEEAQDRGADVVIAKPFEARRLQQVIAELIR</sequence>
<feature type="domain" description="Histidine kinase" evidence="10">
    <location>
        <begin position="522"/>
        <end position="743"/>
    </location>
</feature>
<evidence type="ECO:0000256" key="2">
    <source>
        <dbReference type="ARBA" id="ARBA00012438"/>
    </source>
</evidence>
<dbReference type="Gene3D" id="1.10.287.130">
    <property type="match status" value="1"/>
</dbReference>
<dbReference type="SUPFAM" id="SSF55781">
    <property type="entry name" value="GAF domain-like"/>
    <property type="match status" value="2"/>
</dbReference>
<dbReference type="Pfam" id="PF00512">
    <property type="entry name" value="HisKA"/>
    <property type="match status" value="1"/>
</dbReference>
<dbReference type="RefSeq" id="WP_097645349.1">
    <property type="nucleotide sequence ID" value="NZ_NQWI01000108.1"/>
</dbReference>
<dbReference type="GO" id="GO:0005524">
    <property type="term" value="F:ATP binding"/>
    <property type="evidence" value="ECO:0007669"/>
    <property type="project" value="UniProtKB-KW"/>
</dbReference>
<keyword evidence="6" id="KW-0418">Kinase</keyword>
<feature type="domain" description="Response regulatory" evidence="11">
    <location>
        <begin position="762"/>
        <end position="876"/>
    </location>
</feature>
<dbReference type="PANTHER" id="PTHR43065:SF46">
    <property type="entry name" value="C4-DICARBOXYLATE TRANSPORT SENSOR PROTEIN DCTB"/>
    <property type="match status" value="1"/>
</dbReference>
<dbReference type="InterPro" id="IPR003594">
    <property type="entry name" value="HATPase_dom"/>
</dbReference>
<dbReference type="Gene3D" id="3.30.565.10">
    <property type="entry name" value="Histidine kinase-like ATPase, C-terminal domain"/>
    <property type="match status" value="1"/>
</dbReference>
<dbReference type="PANTHER" id="PTHR43065">
    <property type="entry name" value="SENSOR HISTIDINE KINASE"/>
    <property type="match status" value="1"/>
</dbReference>
<dbReference type="PROSITE" id="PS50109">
    <property type="entry name" value="HIS_KIN"/>
    <property type="match status" value="1"/>
</dbReference>
<gene>
    <name evidence="12" type="ORF">CJ255_17275</name>
</gene>
<dbReference type="Gene3D" id="3.40.50.2300">
    <property type="match status" value="1"/>
</dbReference>